<sequence>MSNRGSDINTIARVRAICGSRSLLTLGARLAWRSDVGRPSAQPAYVLLAFGAMARLARSGVRVERDLAEPEIWAFARRMLADTAKASGLDVPAPAAAPPRWDHWRWARDHHLATDDGLGQLAREFPAAAAELALQIGLCRPDAPGSFTHPDTEQCIYGDGTLVRPLYQPPVTHTVTQDDGTTRIMYPHPRTGELCAEPVQRFDPDLQPHHGRLGPVLTHGYVAWHARGPAPYQRVVLAAAHIPAPGQEAATSVRLAGDVYRHLGKGIKAAIYDGAMHGVHIEEIMRRYGWLVLAKTPEAINEGVSLIVNKSGKRARSYPLGTVTHQAAAGVCAHQLAAIDGAVVELGLDDTGDPVVTANLERGPIKRSRRSGGQYYFNVAYKVPCRTEPFTTWLSPHPGKSTDLTRPHNLRIINQSDPDFARLYGLRNDSENFHSNLKRTMLVNRQMSLGWRRGLLDIYCFAVLNNALTEQRAREAAAAPTRARGLRAVSASTR</sequence>
<proteinExistence type="predicted"/>
<dbReference type="Proteomes" id="UP000244384">
    <property type="component" value="Chromosome"/>
</dbReference>
<name>A0A2S0WIJ6_9ACTN</name>
<reference evidence="2" key="1">
    <citation type="submission" date="2018-01" db="EMBL/GenBank/DDBJ databases">
        <authorList>
            <person name="Li J."/>
        </authorList>
    </citation>
    <scope>NUCLEOTIDE SEQUENCE [LARGE SCALE GENOMIC DNA]</scope>
    <source>
        <strain evidence="2">592</strain>
    </source>
</reference>
<dbReference type="OrthoDB" id="3943503at2"/>
<evidence type="ECO:0000313" key="1">
    <source>
        <dbReference type="EMBL" id="AWB91153.1"/>
    </source>
</evidence>
<dbReference type="KEGG" id="aez:C3E78_02345"/>
<keyword evidence="2" id="KW-1185">Reference proteome</keyword>
<gene>
    <name evidence="1" type="ORF">C3E78_02345</name>
</gene>
<accession>A0A5F2EQC7</accession>
<organism evidence="1 2">
    <name type="scientific">Aeromicrobium chenweiae</name>
    <dbReference type="NCBI Taxonomy" id="2079793"/>
    <lineage>
        <taxon>Bacteria</taxon>
        <taxon>Bacillati</taxon>
        <taxon>Actinomycetota</taxon>
        <taxon>Actinomycetes</taxon>
        <taxon>Propionibacteriales</taxon>
        <taxon>Nocardioidaceae</taxon>
        <taxon>Aeromicrobium</taxon>
    </lineage>
</organism>
<dbReference type="RefSeq" id="WP_108576799.1">
    <property type="nucleotide sequence ID" value="NZ_CP026952.1"/>
</dbReference>
<evidence type="ECO:0000313" key="2">
    <source>
        <dbReference type="Proteomes" id="UP000244384"/>
    </source>
</evidence>
<accession>A0A2S0WIJ6</accession>
<dbReference type="EMBL" id="CP026952">
    <property type="protein sequence ID" value="AWB91153.1"/>
    <property type="molecule type" value="Genomic_DNA"/>
</dbReference>
<protein>
    <submittedName>
        <fullName evidence="1">Uncharacterized protein</fullName>
    </submittedName>
</protein>
<dbReference type="AlphaFoldDB" id="A0A2S0WIJ6"/>